<feature type="region of interest" description="Disordered" evidence="1">
    <location>
        <begin position="55"/>
        <end position="98"/>
    </location>
</feature>
<accession>A0A9D4XQ51</accession>
<dbReference type="AlphaFoldDB" id="A0A9D4XQ51"/>
<dbReference type="Proteomes" id="UP001058974">
    <property type="component" value="Chromosome 3"/>
</dbReference>
<evidence type="ECO:0000313" key="2">
    <source>
        <dbReference type="EMBL" id="KAI5425398.1"/>
    </source>
</evidence>
<gene>
    <name evidence="2" type="ORF">KIW84_031269</name>
</gene>
<proteinExistence type="predicted"/>
<organism evidence="2 3">
    <name type="scientific">Pisum sativum</name>
    <name type="common">Garden pea</name>
    <name type="synonym">Lathyrus oleraceus</name>
    <dbReference type="NCBI Taxonomy" id="3888"/>
    <lineage>
        <taxon>Eukaryota</taxon>
        <taxon>Viridiplantae</taxon>
        <taxon>Streptophyta</taxon>
        <taxon>Embryophyta</taxon>
        <taxon>Tracheophyta</taxon>
        <taxon>Spermatophyta</taxon>
        <taxon>Magnoliopsida</taxon>
        <taxon>eudicotyledons</taxon>
        <taxon>Gunneridae</taxon>
        <taxon>Pentapetalae</taxon>
        <taxon>rosids</taxon>
        <taxon>fabids</taxon>
        <taxon>Fabales</taxon>
        <taxon>Fabaceae</taxon>
        <taxon>Papilionoideae</taxon>
        <taxon>50 kb inversion clade</taxon>
        <taxon>NPAAA clade</taxon>
        <taxon>Hologalegina</taxon>
        <taxon>IRL clade</taxon>
        <taxon>Fabeae</taxon>
        <taxon>Lathyrus</taxon>
    </lineage>
</organism>
<dbReference type="EMBL" id="JAMSHJ010000003">
    <property type="protein sequence ID" value="KAI5425398.1"/>
    <property type="molecule type" value="Genomic_DNA"/>
</dbReference>
<dbReference type="Gramene" id="Psat03G0126900-T1">
    <property type="protein sequence ID" value="KAI5425398.1"/>
    <property type="gene ID" value="KIW84_031269"/>
</dbReference>
<sequence>MSQITMEELRRNQEAMKVEINQLKTQMSLIMEILQSMLRKEGNLVPTIEPEVVTPVNMPDPLPPQEQPRGFHPHLEPPRAPYHKPFPVPRPRQRNPVSNQYLSQQQNFAQQGRQRPRKPIRHIDLLPMSYNQVLPYLIKGGLIVPKELRLVIPPYPPGFDVNARCDFHVGA</sequence>
<keyword evidence="3" id="KW-1185">Reference proteome</keyword>
<comment type="caution">
    <text evidence="2">The sequence shown here is derived from an EMBL/GenBank/DDBJ whole genome shotgun (WGS) entry which is preliminary data.</text>
</comment>
<name>A0A9D4XQ51_PEA</name>
<protein>
    <submittedName>
        <fullName evidence="2">Uncharacterized protein</fullName>
    </submittedName>
</protein>
<evidence type="ECO:0000256" key="1">
    <source>
        <dbReference type="SAM" id="MobiDB-lite"/>
    </source>
</evidence>
<evidence type="ECO:0000313" key="3">
    <source>
        <dbReference type="Proteomes" id="UP001058974"/>
    </source>
</evidence>
<reference evidence="2 3" key="1">
    <citation type="journal article" date="2022" name="Nat. Genet.">
        <title>Improved pea reference genome and pan-genome highlight genomic features and evolutionary characteristics.</title>
        <authorList>
            <person name="Yang T."/>
            <person name="Liu R."/>
            <person name="Luo Y."/>
            <person name="Hu S."/>
            <person name="Wang D."/>
            <person name="Wang C."/>
            <person name="Pandey M.K."/>
            <person name="Ge S."/>
            <person name="Xu Q."/>
            <person name="Li N."/>
            <person name="Li G."/>
            <person name="Huang Y."/>
            <person name="Saxena R.K."/>
            <person name="Ji Y."/>
            <person name="Li M."/>
            <person name="Yan X."/>
            <person name="He Y."/>
            <person name="Liu Y."/>
            <person name="Wang X."/>
            <person name="Xiang C."/>
            <person name="Varshney R.K."/>
            <person name="Ding H."/>
            <person name="Gao S."/>
            <person name="Zong X."/>
        </authorList>
    </citation>
    <scope>NUCLEOTIDE SEQUENCE [LARGE SCALE GENOMIC DNA]</scope>
    <source>
        <strain evidence="2 3">cv. Zhongwan 6</strain>
    </source>
</reference>
<feature type="compositionally biased region" description="Pro residues" evidence="1">
    <location>
        <begin position="78"/>
        <end position="90"/>
    </location>
</feature>